<evidence type="ECO:0000313" key="2">
    <source>
        <dbReference type="Proteomes" id="UP000660554"/>
    </source>
</evidence>
<proteinExistence type="predicted"/>
<organism evidence="1 2">
    <name type="scientific">Streptomyces virginiae</name>
    <name type="common">Streptomyces cinnamonensis</name>
    <dbReference type="NCBI Taxonomy" id="1961"/>
    <lineage>
        <taxon>Bacteria</taxon>
        <taxon>Bacillati</taxon>
        <taxon>Actinomycetota</taxon>
        <taxon>Actinomycetes</taxon>
        <taxon>Kitasatosporales</taxon>
        <taxon>Streptomycetaceae</taxon>
        <taxon>Streptomyces</taxon>
    </lineage>
</organism>
<evidence type="ECO:0000313" key="1">
    <source>
        <dbReference type="EMBL" id="GHI17456.1"/>
    </source>
</evidence>
<dbReference type="Proteomes" id="UP000660554">
    <property type="component" value="Unassembled WGS sequence"/>
</dbReference>
<dbReference type="RefSeq" id="WP_158718467.1">
    <property type="nucleotide sequence ID" value="NZ_BMRU01000029.1"/>
</dbReference>
<comment type="caution">
    <text evidence="1">The sequence shown here is derived from an EMBL/GenBank/DDBJ whole genome shotgun (WGS) entry which is preliminary data.</text>
</comment>
<protein>
    <submittedName>
        <fullName evidence="1">Uncharacterized protein</fullName>
    </submittedName>
</protein>
<dbReference type="EMBL" id="BNDV01000017">
    <property type="protein sequence ID" value="GHI17456.1"/>
    <property type="molecule type" value="Genomic_DNA"/>
</dbReference>
<reference evidence="2" key="1">
    <citation type="submission" date="2020-09" db="EMBL/GenBank/DDBJ databases">
        <title>Whole genome shotgun sequence of Streptomyces cinnamonensis NBRC 15873.</title>
        <authorList>
            <person name="Komaki H."/>
            <person name="Tamura T."/>
        </authorList>
    </citation>
    <scope>NUCLEOTIDE SEQUENCE [LARGE SCALE GENOMIC DNA]</scope>
    <source>
        <strain evidence="2">NBRC 15873</strain>
    </source>
</reference>
<dbReference type="GeneID" id="86959233"/>
<keyword evidence="2" id="KW-1185">Reference proteome</keyword>
<name>A0ABQ3NXG0_STRVG</name>
<accession>A0ABQ3NXG0</accession>
<gene>
    <name evidence="1" type="ORF">Scinn_69190</name>
</gene>
<sequence length="110" mass="12558">MSDSYSESENYVELSPADLAAFDLLLGVMKDESQSSINLRDFTLGGTIDRYRQARDAMRRARALRDAARQLRDVPSEKELDIDDLTLGQLNIELSLEELIEMRRALERGH</sequence>